<dbReference type="Proteomes" id="UP001367508">
    <property type="component" value="Unassembled WGS sequence"/>
</dbReference>
<dbReference type="EMBL" id="JAYMYQ010000011">
    <property type="protein sequence ID" value="KAK7306327.1"/>
    <property type="molecule type" value="Genomic_DNA"/>
</dbReference>
<evidence type="ECO:0000313" key="1">
    <source>
        <dbReference type="EMBL" id="KAK7306327.1"/>
    </source>
</evidence>
<sequence>MVWHGILSDATRSSSGGPAWSIPISAKTFSLVRTASPTKLTGLWAPPSATSLASFRRVCIGRTTPSHKFPPNELRHPALSFLRGSPSLETPLFWGTISLRTVTELEANRSIPSPQRRDETPRRLELPWRVPPHELASIHEHRVATGRVEFSRIIGKRKGTRRRGRMGRIVLPECTYSDCCRKGPLCLQPRRLAMLWSQRRGVGRTRAAGDSGTLVVDHCTAGILRLNTSFPWLSRSSPPVESVASSRNGASNTVAGELDKSSIAVSTGGLRVSFPFSRAAPISKSISLVLSLAL</sequence>
<gene>
    <name evidence="1" type="ORF">VNO77_44257</name>
</gene>
<comment type="caution">
    <text evidence="1">The sequence shown here is derived from an EMBL/GenBank/DDBJ whole genome shotgun (WGS) entry which is preliminary data.</text>
</comment>
<name>A0AAN9JWD5_CANGL</name>
<dbReference type="AlphaFoldDB" id="A0AAN9JWD5"/>
<protein>
    <submittedName>
        <fullName evidence="1">Uncharacterized protein</fullName>
    </submittedName>
</protein>
<keyword evidence="2" id="KW-1185">Reference proteome</keyword>
<accession>A0AAN9JWD5</accession>
<reference evidence="1 2" key="1">
    <citation type="submission" date="2024-01" db="EMBL/GenBank/DDBJ databases">
        <title>The genomes of 5 underutilized Papilionoideae crops provide insights into root nodulation and disease resistanc.</title>
        <authorList>
            <person name="Jiang F."/>
        </authorList>
    </citation>
    <scope>NUCLEOTIDE SEQUENCE [LARGE SCALE GENOMIC DNA]</scope>
    <source>
        <strain evidence="1">LVBAO_FW01</strain>
        <tissue evidence="1">Leaves</tissue>
    </source>
</reference>
<evidence type="ECO:0000313" key="2">
    <source>
        <dbReference type="Proteomes" id="UP001367508"/>
    </source>
</evidence>
<organism evidence="1 2">
    <name type="scientific">Canavalia gladiata</name>
    <name type="common">Sword bean</name>
    <name type="synonym">Dolichos gladiatus</name>
    <dbReference type="NCBI Taxonomy" id="3824"/>
    <lineage>
        <taxon>Eukaryota</taxon>
        <taxon>Viridiplantae</taxon>
        <taxon>Streptophyta</taxon>
        <taxon>Embryophyta</taxon>
        <taxon>Tracheophyta</taxon>
        <taxon>Spermatophyta</taxon>
        <taxon>Magnoliopsida</taxon>
        <taxon>eudicotyledons</taxon>
        <taxon>Gunneridae</taxon>
        <taxon>Pentapetalae</taxon>
        <taxon>rosids</taxon>
        <taxon>fabids</taxon>
        <taxon>Fabales</taxon>
        <taxon>Fabaceae</taxon>
        <taxon>Papilionoideae</taxon>
        <taxon>50 kb inversion clade</taxon>
        <taxon>NPAAA clade</taxon>
        <taxon>indigoferoid/millettioid clade</taxon>
        <taxon>Phaseoleae</taxon>
        <taxon>Canavalia</taxon>
    </lineage>
</organism>
<proteinExistence type="predicted"/>